<dbReference type="EMBL" id="MN740209">
    <property type="protein sequence ID" value="QHT93620.1"/>
    <property type="molecule type" value="Genomic_DNA"/>
</dbReference>
<proteinExistence type="predicted"/>
<organism evidence="1">
    <name type="scientific">viral metagenome</name>
    <dbReference type="NCBI Taxonomy" id="1070528"/>
    <lineage>
        <taxon>unclassified sequences</taxon>
        <taxon>metagenomes</taxon>
        <taxon>organismal metagenomes</taxon>
    </lineage>
</organism>
<sequence length="256" mass="30710">MSDTKPISAIHKTCNTCNITKDTNEFIKNRNICKVCNNDRRRNKYQSDETHRQKLIDKATAFKKTKVIERRAQRQLEQEKIGIENKTCRYCNEIKHRDRFRHNRLKCRDCERDEPVEKFKRYVRTRIYNCLKHHKEKSSIEYLGCSTSEYINWIMNYDNRYTLENYGSIWHIDHVIPISKFDLDDPEEQLMAFNWRNTMPLSATENLAKCNRIDSTQIVSHYAILNKYHNYKNIQLPNKYSELFATYLDAGIPLEP</sequence>
<evidence type="ECO:0008006" key="2">
    <source>
        <dbReference type="Google" id="ProtNLM"/>
    </source>
</evidence>
<name>A0A6C0ILZ7_9ZZZZ</name>
<accession>A0A6C0ILZ7</accession>
<protein>
    <recommendedName>
        <fullName evidence="2">HNH endonuclease</fullName>
    </recommendedName>
</protein>
<dbReference type="AlphaFoldDB" id="A0A6C0ILZ7"/>
<reference evidence="1" key="1">
    <citation type="journal article" date="2020" name="Nature">
        <title>Giant virus diversity and host interactions through global metagenomics.</title>
        <authorList>
            <person name="Schulz F."/>
            <person name="Roux S."/>
            <person name="Paez-Espino D."/>
            <person name="Jungbluth S."/>
            <person name="Walsh D.A."/>
            <person name="Denef V.J."/>
            <person name="McMahon K.D."/>
            <person name="Konstantinidis K.T."/>
            <person name="Eloe-Fadrosh E.A."/>
            <person name="Kyrpides N.C."/>
            <person name="Woyke T."/>
        </authorList>
    </citation>
    <scope>NUCLEOTIDE SEQUENCE</scope>
    <source>
        <strain evidence="1">GVMAG-M-3300024252-29</strain>
    </source>
</reference>
<evidence type="ECO:0000313" key="1">
    <source>
        <dbReference type="EMBL" id="QHT93620.1"/>
    </source>
</evidence>